<keyword evidence="11" id="KW-0067">ATP-binding</keyword>
<keyword evidence="16" id="KW-0808">Transferase</keyword>
<evidence type="ECO:0000256" key="9">
    <source>
        <dbReference type="ARBA" id="ARBA00022759"/>
    </source>
</evidence>
<keyword evidence="10" id="KW-0378">Hydrolase</keyword>
<evidence type="ECO:0000256" key="20">
    <source>
        <dbReference type="ARBA" id="ARBA00049244"/>
    </source>
</evidence>
<evidence type="ECO:0000256" key="21">
    <source>
        <dbReference type="SAM" id="MobiDB-lite"/>
    </source>
</evidence>
<dbReference type="InterPro" id="IPR039537">
    <property type="entry name" value="Retrotran_Ty1/copia-like"/>
</dbReference>
<accession>A0A2X0MS56</accession>
<evidence type="ECO:0000256" key="11">
    <source>
        <dbReference type="ARBA" id="ARBA00022840"/>
    </source>
</evidence>
<keyword evidence="14" id="KW-0229">DNA integration</keyword>
<comment type="function">
    <text evidence="1">The aspartyl protease (PR) mediates the proteolytic cleavages of the Gag and Gag-Pol polyproteins after assembly of the VLP.</text>
</comment>
<evidence type="ECO:0000256" key="4">
    <source>
        <dbReference type="ARBA" id="ARBA00022670"/>
    </source>
</evidence>
<dbReference type="GO" id="GO:0005634">
    <property type="term" value="C:nucleus"/>
    <property type="evidence" value="ECO:0007669"/>
    <property type="project" value="UniProtKB-ARBA"/>
</dbReference>
<evidence type="ECO:0000256" key="2">
    <source>
        <dbReference type="ARBA" id="ARBA00022578"/>
    </source>
</evidence>
<evidence type="ECO:0000256" key="8">
    <source>
        <dbReference type="ARBA" id="ARBA00022741"/>
    </source>
</evidence>
<comment type="catalytic activity">
    <reaction evidence="20">
        <text>DNA(n) + a 2'-deoxyribonucleoside 5'-triphosphate = DNA(n+1) + diphosphate</text>
        <dbReference type="Rhea" id="RHEA:22508"/>
        <dbReference type="Rhea" id="RHEA-COMP:17339"/>
        <dbReference type="Rhea" id="RHEA-COMP:17340"/>
        <dbReference type="ChEBI" id="CHEBI:33019"/>
        <dbReference type="ChEBI" id="CHEBI:61560"/>
        <dbReference type="ChEBI" id="CHEBI:173112"/>
        <dbReference type="EC" id="2.7.7.7"/>
    </reaction>
</comment>
<keyword evidence="3" id="KW-1188">Viral release from host cell</keyword>
<keyword evidence="16" id="KW-0239">DNA-directed DNA polymerase</keyword>
<dbReference type="AlphaFoldDB" id="A0A2X0MS56"/>
<evidence type="ECO:0000259" key="22">
    <source>
        <dbReference type="PROSITE" id="PS50994"/>
    </source>
</evidence>
<dbReference type="InterPro" id="IPR001584">
    <property type="entry name" value="Integrase_cat-core"/>
</dbReference>
<dbReference type="GO" id="GO:0004519">
    <property type="term" value="F:endonuclease activity"/>
    <property type="evidence" value="ECO:0007669"/>
    <property type="project" value="UniProtKB-KW"/>
</dbReference>
<dbReference type="InterPro" id="IPR036397">
    <property type="entry name" value="RNaseH_sf"/>
</dbReference>
<dbReference type="GO" id="GO:0003964">
    <property type="term" value="F:RNA-directed DNA polymerase activity"/>
    <property type="evidence" value="ECO:0007669"/>
    <property type="project" value="UniProtKB-KW"/>
</dbReference>
<dbReference type="Pfam" id="PF22936">
    <property type="entry name" value="Pol_BBD"/>
    <property type="match status" value="1"/>
</dbReference>
<evidence type="ECO:0000256" key="15">
    <source>
        <dbReference type="ARBA" id="ARBA00022918"/>
    </source>
</evidence>
<dbReference type="PANTHER" id="PTHR42648:SF11">
    <property type="entry name" value="TRANSPOSON TY4-P GAG-POL POLYPROTEIN"/>
    <property type="match status" value="1"/>
</dbReference>
<dbReference type="SUPFAM" id="SSF53098">
    <property type="entry name" value="Ribonuclease H-like"/>
    <property type="match status" value="1"/>
</dbReference>
<keyword evidence="18" id="KW-0233">DNA recombination</keyword>
<evidence type="ECO:0000256" key="19">
    <source>
        <dbReference type="ARBA" id="ARBA00048173"/>
    </source>
</evidence>
<evidence type="ECO:0000256" key="14">
    <source>
        <dbReference type="ARBA" id="ARBA00022908"/>
    </source>
</evidence>
<evidence type="ECO:0000313" key="23">
    <source>
        <dbReference type="EMBL" id="SGZ29191.1"/>
    </source>
</evidence>
<dbReference type="PANTHER" id="PTHR42648">
    <property type="entry name" value="TRANSPOSASE, PUTATIVE-RELATED"/>
    <property type="match status" value="1"/>
</dbReference>
<evidence type="ECO:0000313" key="24">
    <source>
        <dbReference type="Proteomes" id="UP000249464"/>
    </source>
</evidence>
<keyword evidence="13" id="KW-0694">RNA-binding</keyword>
<keyword evidence="8" id="KW-0547">Nucleotide-binding</keyword>
<name>A0A2X0MS56_9BASI</name>
<evidence type="ECO:0000256" key="17">
    <source>
        <dbReference type="ARBA" id="ARBA00023113"/>
    </source>
</evidence>
<gene>
    <name evidence="23" type="primary">BQ5605_C055g12643</name>
    <name evidence="23" type="ORF">BQ5605_C055G12643</name>
</gene>
<evidence type="ECO:0000256" key="18">
    <source>
        <dbReference type="ARBA" id="ARBA00023172"/>
    </source>
</evidence>
<comment type="catalytic activity">
    <reaction evidence="19">
        <text>DNA(n) + a 2'-deoxyribonucleoside 5'-triphosphate = DNA(n+1) + diphosphate</text>
        <dbReference type="Rhea" id="RHEA:22508"/>
        <dbReference type="Rhea" id="RHEA-COMP:17339"/>
        <dbReference type="Rhea" id="RHEA-COMP:17340"/>
        <dbReference type="ChEBI" id="CHEBI:33019"/>
        <dbReference type="ChEBI" id="CHEBI:61560"/>
        <dbReference type="ChEBI" id="CHEBI:173112"/>
        <dbReference type="EC" id="2.7.7.49"/>
    </reaction>
</comment>
<dbReference type="GO" id="GO:0006508">
    <property type="term" value="P:proteolysis"/>
    <property type="evidence" value="ECO:0007669"/>
    <property type="project" value="UniProtKB-KW"/>
</dbReference>
<evidence type="ECO:0000256" key="6">
    <source>
        <dbReference type="ARBA" id="ARBA00022722"/>
    </source>
</evidence>
<dbReference type="GO" id="GO:0032196">
    <property type="term" value="P:transposition"/>
    <property type="evidence" value="ECO:0007669"/>
    <property type="project" value="UniProtKB-KW"/>
</dbReference>
<feature type="region of interest" description="Disordered" evidence="21">
    <location>
        <begin position="710"/>
        <end position="749"/>
    </location>
</feature>
<dbReference type="InterPro" id="IPR054722">
    <property type="entry name" value="PolX-like_BBD"/>
</dbReference>
<evidence type="ECO:0000256" key="7">
    <source>
        <dbReference type="ARBA" id="ARBA00022723"/>
    </source>
</evidence>
<dbReference type="GO" id="GO:0006310">
    <property type="term" value="P:DNA recombination"/>
    <property type="evidence" value="ECO:0007669"/>
    <property type="project" value="UniProtKB-KW"/>
</dbReference>
<dbReference type="PROSITE" id="PS50994">
    <property type="entry name" value="INTEGRASE"/>
    <property type="match status" value="1"/>
</dbReference>
<keyword evidence="7" id="KW-0479">Metal-binding</keyword>
<keyword evidence="2" id="KW-0815">Transposition</keyword>
<feature type="compositionally biased region" description="Basic and acidic residues" evidence="21">
    <location>
        <begin position="735"/>
        <end position="745"/>
    </location>
</feature>
<keyword evidence="5" id="KW-0548">Nucleotidyltransferase</keyword>
<dbReference type="EMBL" id="FQNC01000092">
    <property type="protein sequence ID" value="SGZ29191.1"/>
    <property type="molecule type" value="Genomic_DNA"/>
</dbReference>
<evidence type="ECO:0000256" key="5">
    <source>
        <dbReference type="ARBA" id="ARBA00022695"/>
    </source>
</evidence>
<dbReference type="GO" id="GO:0046872">
    <property type="term" value="F:metal ion binding"/>
    <property type="evidence" value="ECO:0007669"/>
    <property type="project" value="UniProtKB-KW"/>
</dbReference>
<keyword evidence="9" id="KW-0255">Endonuclease</keyword>
<dbReference type="GO" id="GO:0003887">
    <property type="term" value="F:DNA-directed DNA polymerase activity"/>
    <property type="evidence" value="ECO:0007669"/>
    <property type="project" value="UniProtKB-KW"/>
</dbReference>
<dbReference type="Proteomes" id="UP000249464">
    <property type="component" value="Unassembled WGS sequence"/>
</dbReference>
<feature type="domain" description="Integrase catalytic" evidence="22">
    <location>
        <begin position="469"/>
        <end position="635"/>
    </location>
</feature>
<evidence type="ECO:0000256" key="13">
    <source>
        <dbReference type="ARBA" id="ARBA00022884"/>
    </source>
</evidence>
<dbReference type="Pfam" id="PF14223">
    <property type="entry name" value="Retrotran_gag_2"/>
    <property type="match status" value="1"/>
</dbReference>
<keyword evidence="24" id="KW-1185">Reference proteome</keyword>
<organism evidence="23 24">
    <name type="scientific">Microbotryum silenes-dioicae</name>
    <dbReference type="NCBI Taxonomy" id="796604"/>
    <lineage>
        <taxon>Eukaryota</taxon>
        <taxon>Fungi</taxon>
        <taxon>Dikarya</taxon>
        <taxon>Basidiomycota</taxon>
        <taxon>Pucciniomycotina</taxon>
        <taxon>Microbotryomycetes</taxon>
        <taxon>Microbotryales</taxon>
        <taxon>Microbotryaceae</taxon>
        <taxon>Microbotryum</taxon>
    </lineage>
</organism>
<evidence type="ECO:0000256" key="16">
    <source>
        <dbReference type="ARBA" id="ARBA00022932"/>
    </source>
</evidence>
<dbReference type="GO" id="GO:0003723">
    <property type="term" value="F:RNA binding"/>
    <property type="evidence" value="ECO:0007669"/>
    <property type="project" value="UniProtKB-KW"/>
</dbReference>
<protein>
    <submittedName>
        <fullName evidence="23">BQ5605_C055g12643 protein</fullName>
    </submittedName>
</protein>
<dbReference type="GO" id="GO:0015074">
    <property type="term" value="P:DNA integration"/>
    <property type="evidence" value="ECO:0007669"/>
    <property type="project" value="UniProtKB-KW"/>
</dbReference>
<dbReference type="GO" id="GO:0005524">
    <property type="term" value="F:ATP binding"/>
    <property type="evidence" value="ECO:0007669"/>
    <property type="project" value="UniProtKB-KW"/>
</dbReference>
<evidence type="ECO:0000256" key="12">
    <source>
        <dbReference type="ARBA" id="ARBA00022842"/>
    </source>
</evidence>
<dbReference type="InterPro" id="IPR012337">
    <property type="entry name" value="RNaseH-like_sf"/>
</dbReference>
<keyword evidence="12" id="KW-0460">Magnesium</keyword>
<reference evidence="23 24" key="1">
    <citation type="submission" date="2016-11" db="EMBL/GenBank/DDBJ databases">
        <authorList>
            <person name="Jaros S."/>
            <person name="Januszkiewicz K."/>
            <person name="Wedrychowicz H."/>
        </authorList>
    </citation>
    <scope>NUCLEOTIDE SEQUENCE [LARGE SCALE GENOMIC DNA]</scope>
</reference>
<keyword evidence="17" id="KW-0917">Virion maturation</keyword>
<evidence type="ECO:0000256" key="10">
    <source>
        <dbReference type="ARBA" id="ARBA00022801"/>
    </source>
</evidence>
<keyword evidence="4" id="KW-0645">Protease</keyword>
<keyword evidence="15" id="KW-0695">RNA-directed DNA polymerase</keyword>
<evidence type="ECO:0000256" key="1">
    <source>
        <dbReference type="ARBA" id="ARBA00002180"/>
    </source>
</evidence>
<keyword evidence="6" id="KW-0540">Nuclease</keyword>
<sequence length="839" mass="92186">MRSVSEPDSHNGAGNCLYLKDIKGYKSWASKGYLNLRGDALWDVVIHSVDSLVADYWSTPRFANRRNELACKFFANALSEEQMGHCEHLDSAKDIWDTLKVIHSLGQSSCTMDLLSVLMQPYTGDIIPFKDIVNKVKIAMIDFKNLCAPLPNWKLFAAMLVRSLPDQYDSIVGNLASDVDVHMDWNAFYPTMNVELAKSRNRQKASLSDRIVDDSSFVACISTTAPKDYFKSYCSRCKVHGHKRGWRLCPSRNNNVNVSAPPSDSNSNSNVAAIGVDKTALMTYTFPYSKAMPVFPWIIDLGAKVHCIGDKSVISDFISEPLGISVTNQSRVNSPGHGSVTFLTSYGCRITLKKVYYMPGAQCGFISIDCLLESMTYVVGPQSNLIFSIRGKSILRSRPGRGFIMVAAPVQPVLSSSPPLMVPANCLTGTCTLMEAHRKLGHQSPAAIVLAVKSGAITGFILKDEKSTKAPHPLYCVFIDLGFVEHSNHHGDIIYLTIVDQHSTAKGTIVLKDKSAETIIGAWTFQAEAERQTGHKLKRVRSDNGCEFDSSLIRGLFEKQVIIVELTAPYAPEVNGQVEQLNGSLMGLVQSMLLDSGLPMRFCRMLSPLQLIKVFLGKKPNLTHLQPFGSTVFVHVSKERRTMLSPRSIQGVFIGKVYVSRHVSFVDTSPRAPSVVTSTQDRVDAPIPVFDPRPPLPKMLSVTPVSPVITPPIGADQPGGDLDVVPPMDEEDEDHDRPGDFHDAEESLDGEAEVALAPSESYAIVRTGPNPGQFENVDCSNILPAGSCRQPQPPNKVLPIITAILVNVLDTPPFFHDNLLYNAYCATVFAKEDIEIPKC</sequence>
<evidence type="ECO:0000256" key="3">
    <source>
        <dbReference type="ARBA" id="ARBA00022612"/>
    </source>
</evidence>
<proteinExistence type="predicted"/>
<dbReference type="Gene3D" id="3.30.420.10">
    <property type="entry name" value="Ribonuclease H-like superfamily/Ribonuclease H"/>
    <property type="match status" value="1"/>
</dbReference>
<dbReference type="GO" id="GO:0008233">
    <property type="term" value="F:peptidase activity"/>
    <property type="evidence" value="ECO:0007669"/>
    <property type="project" value="UniProtKB-KW"/>
</dbReference>